<gene>
    <name evidence="1" type="ORF">AVDCRST_MAG77-908</name>
</gene>
<accession>A0A6J4HPC3</accession>
<sequence>MATRALDKADGLTEQLTDLRGDVGQAGSAAARSPWVERLARLGYLVRGLLYATMGILAI</sequence>
<dbReference type="EMBL" id="CADCTC010000060">
    <property type="protein sequence ID" value="CAA9229240.1"/>
    <property type="molecule type" value="Genomic_DNA"/>
</dbReference>
<organism evidence="1">
    <name type="scientific">uncultured Chloroflexota bacterium</name>
    <dbReference type="NCBI Taxonomy" id="166587"/>
    <lineage>
        <taxon>Bacteria</taxon>
        <taxon>Bacillati</taxon>
        <taxon>Chloroflexota</taxon>
        <taxon>environmental samples</taxon>
    </lineage>
</organism>
<reference evidence="1" key="1">
    <citation type="submission" date="2020-02" db="EMBL/GenBank/DDBJ databases">
        <authorList>
            <person name="Meier V. D."/>
        </authorList>
    </citation>
    <scope>NUCLEOTIDE SEQUENCE</scope>
    <source>
        <strain evidence="1">AVDCRST_MAG77</strain>
    </source>
</reference>
<proteinExistence type="predicted"/>
<evidence type="ECO:0000313" key="1">
    <source>
        <dbReference type="EMBL" id="CAA9229240.1"/>
    </source>
</evidence>
<dbReference type="AlphaFoldDB" id="A0A6J4HPC3"/>
<name>A0A6J4HPC3_9CHLR</name>
<protein>
    <submittedName>
        <fullName evidence="1">Uncharacterized protein</fullName>
    </submittedName>
</protein>